<evidence type="ECO:0000256" key="1">
    <source>
        <dbReference type="ARBA" id="ARBA00023239"/>
    </source>
</evidence>
<dbReference type="EMBL" id="BMIU01000006">
    <property type="protein sequence ID" value="GGF28745.1"/>
    <property type="molecule type" value="Genomic_DNA"/>
</dbReference>
<evidence type="ECO:0000313" key="3">
    <source>
        <dbReference type="EMBL" id="GGF28745.1"/>
    </source>
</evidence>
<gene>
    <name evidence="3" type="ORF">GCM10011339_16190</name>
</gene>
<dbReference type="InterPro" id="IPR013785">
    <property type="entry name" value="Aldolase_TIM"/>
</dbReference>
<reference evidence="4" key="1">
    <citation type="journal article" date="2019" name="Int. J. Syst. Evol. Microbiol.">
        <title>The Global Catalogue of Microorganisms (GCM) 10K type strain sequencing project: providing services to taxonomists for standard genome sequencing and annotation.</title>
        <authorList>
            <consortium name="The Broad Institute Genomics Platform"/>
            <consortium name="The Broad Institute Genome Sequencing Center for Infectious Disease"/>
            <person name="Wu L."/>
            <person name="Ma J."/>
        </authorList>
    </citation>
    <scope>NUCLEOTIDE SEQUENCE [LARGE SCALE GENOMIC DNA]</scope>
    <source>
        <strain evidence="4">CGMCC 1.15407</strain>
    </source>
</reference>
<dbReference type="Proteomes" id="UP000647339">
    <property type="component" value="Unassembled WGS sequence"/>
</dbReference>
<organism evidence="3 4">
    <name type="scientific">Echinicola rosea</name>
    <dbReference type="NCBI Taxonomy" id="1807691"/>
    <lineage>
        <taxon>Bacteria</taxon>
        <taxon>Pseudomonadati</taxon>
        <taxon>Bacteroidota</taxon>
        <taxon>Cytophagia</taxon>
        <taxon>Cytophagales</taxon>
        <taxon>Cyclobacteriaceae</taxon>
        <taxon>Echinicola</taxon>
    </lineage>
</organism>
<comment type="caution">
    <text evidence="3">The sequence shown here is derived from an EMBL/GenBank/DDBJ whole genome shotgun (WGS) entry which is preliminary data.</text>
</comment>
<comment type="similarity">
    <text evidence="2">Belongs to the DapA family.</text>
</comment>
<protein>
    <submittedName>
        <fullName evidence="3">Dihydrodipicolinate synthase family protein</fullName>
    </submittedName>
</protein>
<dbReference type="PIRSF" id="PIRSF001365">
    <property type="entry name" value="DHDPS"/>
    <property type="match status" value="1"/>
</dbReference>
<dbReference type="SUPFAM" id="SSF51569">
    <property type="entry name" value="Aldolase"/>
    <property type="match status" value="1"/>
</dbReference>
<proteinExistence type="inferred from homology"/>
<dbReference type="PANTHER" id="PTHR12128:SF67">
    <property type="entry name" value="BLR3884 PROTEIN"/>
    <property type="match status" value="1"/>
</dbReference>
<dbReference type="CDD" id="cd00408">
    <property type="entry name" value="DHDPS-like"/>
    <property type="match status" value="1"/>
</dbReference>
<dbReference type="PRINTS" id="PR00146">
    <property type="entry name" value="DHPICSNTHASE"/>
</dbReference>
<dbReference type="PANTHER" id="PTHR12128">
    <property type="entry name" value="DIHYDRODIPICOLINATE SYNTHASE"/>
    <property type="match status" value="1"/>
</dbReference>
<evidence type="ECO:0000256" key="2">
    <source>
        <dbReference type="PIRNR" id="PIRNR001365"/>
    </source>
</evidence>
<name>A0ABQ1UWK6_9BACT</name>
<keyword evidence="4" id="KW-1185">Reference proteome</keyword>
<dbReference type="SMART" id="SM01130">
    <property type="entry name" value="DHDPS"/>
    <property type="match status" value="1"/>
</dbReference>
<keyword evidence="1 2" id="KW-0456">Lyase</keyword>
<accession>A0ABQ1UWK6</accession>
<dbReference type="Gene3D" id="3.20.20.70">
    <property type="entry name" value="Aldolase class I"/>
    <property type="match status" value="1"/>
</dbReference>
<sequence length="317" mass="35187">MTDEKLVFGLKSKYSNLKKMKKQYQGVVVPMVTPLTTKGAIDREGVARIMGQFAQNNISPLVLGTTGESASFSDQESFEMIEATVAAKEANQQVYAGVVSNLVEEQYRRGSQYLDHGVDAIVATLPAYYILSDDQMKRHFEGLADHLKGPLLMYNIKATTQMSIPLSVVEEMSHHPHIWGLKDSERDISRMHAAIDQYRGRPDFSFFCGWGAQSANSLRTGADGIVPSTGNIVPELYKALYAAALEGDEEKAVHYQELTDEVAKVYQGGRSLGASLAALKTLMHQKGWCQPYMKPPLTELSKGEMKKVVSEWNQLME</sequence>
<evidence type="ECO:0000313" key="4">
    <source>
        <dbReference type="Proteomes" id="UP000647339"/>
    </source>
</evidence>
<dbReference type="InterPro" id="IPR002220">
    <property type="entry name" value="DapA-like"/>
</dbReference>
<dbReference type="Pfam" id="PF00701">
    <property type="entry name" value="DHDPS"/>
    <property type="match status" value="1"/>
</dbReference>